<keyword evidence="8" id="KW-1185">Reference proteome</keyword>
<accession>A0ABQ6LZ46</accession>
<comment type="caution">
    <text evidence="7">The sequence shown here is derived from an EMBL/GenBank/DDBJ whole genome shotgun (WGS) entry which is preliminary data.</text>
</comment>
<dbReference type="InterPro" id="IPR017850">
    <property type="entry name" value="Alkaline_phosphatase_core_sf"/>
</dbReference>
<gene>
    <name evidence="7" type="ORF">MNKW57_16520</name>
</gene>
<keyword evidence="4" id="KW-0106">Calcium</keyword>
<feature type="chain" id="PRO_5045435429" evidence="5">
    <location>
        <begin position="23"/>
        <end position="570"/>
    </location>
</feature>
<dbReference type="RefSeq" id="WP_285763962.1">
    <property type="nucleotide sequence ID" value="NZ_BSYJ01000003.1"/>
</dbReference>
<organism evidence="7 8">
    <name type="scientific">Biformimicrobium ophioploci</name>
    <dbReference type="NCBI Taxonomy" id="3036711"/>
    <lineage>
        <taxon>Bacteria</taxon>
        <taxon>Pseudomonadati</taxon>
        <taxon>Pseudomonadota</taxon>
        <taxon>Gammaproteobacteria</taxon>
        <taxon>Cellvibrionales</taxon>
        <taxon>Microbulbiferaceae</taxon>
        <taxon>Biformimicrobium</taxon>
    </lineage>
</organism>
<dbReference type="InterPro" id="IPR024607">
    <property type="entry name" value="Sulfatase_CS"/>
</dbReference>
<proteinExistence type="inferred from homology"/>
<dbReference type="PANTHER" id="PTHR42693:SF33">
    <property type="entry name" value="ARYLSULFATASE"/>
    <property type="match status" value="1"/>
</dbReference>
<evidence type="ECO:0000256" key="4">
    <source>
        <dbReference type="ARBA" id="ARBA00022837"/>
    </source>
</evidence>
<evidence type="ECO:0000313" key="8">
    <source>
        <dbReference type="Proteomes" id="UP001224392"/>
    </source>
</evidence>
<evidence type="ECO:0000256" key="5">
    <source>
        <dbReference type="SAM" id="SignalP"/>
    </source>
</evidence>
<dbReference type="SUPFAM" id="SSF53649">
    <property type="entry name" value="Alkaline phosphatase-like"/>
    <property type="match status" value="1"/>
</dbReference>
<keyword evidence="2" id="KW-0479">Metal-binding</keyword>
<name>A0ABQ6LZ46_9GAMM</name>
<sequence length="570" mass="63188">MSSSRITLVFFLSLLVSCPAVSEIIHDAEFYMLKQQHGERWAEEDKELSRKLAALKEKHGAPPNIVYLLWDDTAFGAVGFPALQKNFGYETPNINRMAAEGINFTRMYTEPSCTPTRAAMLTGRIPVRHGMGVVGMPHEFSGLRKEEVTIAEVLSEAGYATAFFGKGHLGDIEESYLHNQGFDEALFTPMNQLTSVYNPQGNAVNAVLGLHPEIYPPDPYALDKPGLVPEGWVMNIEGRKGEKGKEWCGTSNECYEKLDTEAEKRTLAFIRKNAKSGKPFFVSYWPNFLNFLAPVMPKNSVAGLKVADAFPKVDGFIGQLMQELKTLGIAENTLFIAMADNGPMVHSPPPGWGMLPMMYRGGKGDFTEGGVRVPAFAWWPGVIDTGQVVGDIIHVTDLYTTFARLGNATSHIPTDRIVDGLDQTALLLKGDGNSRRDYVFIYAGHELGATVKGRYKRHWIGAGDVAASGMPEAYFDLYMDPREENPQLTPLIHTQGQFNQMVARHRLFKKKYPDVPNAKGIPYTGLSNARPETEAIADRVKAVVEAMPFDLKEYLEFEIPGSDNQGDWGH</sequence>
<evidence type="ECO:0000256" key="1">
    <source>
        <dbReference type="ARBA" id="ARBA00008779"/>
    </source>
</evidence>
<dbReference type="InterPro" id="IPR050738">
    <property type="entry name" value="Sulfatase"/>
</dbReference>
<feature type="domain" description="Sulfatase N-terminal" evidence="6">
    <location>
        <begin position="63"/>
        <end position="405"/>
    </location>
</feature>
<dbReference type="Gene3D" id="3.40.720.10">
    <property type="entry name" value="Alkaline Phosphatase, subunit A"/>
    <property type="match status" value="1"/>
</dbReference>
<dbReference type="EMBL" id="BSYJ01000003">
    <property type="protein sequence ID" value="GMG87331.1"/>
    <property type="molecule type" value="Genomic_DNA"/>
</dbReference>
<keyword evidence="5" id="KW-0732">Signal</keyword>
<dbReference type="Proteomes" id="UP001224392">
    <property type="component" value="Unassembled WGS sequence"/>
</dbReference>
<protein>
    <submittedName>
        <fullName evidence="7">Arylsulfatase</fullName>
    </submittedName>
</protein>
<dbReference type="InterPro" id="IPR000917">
    <property type="entry name" value="Sulfatase_N"/>
</dbReference>
<dbReference type="Gene3D" id="3.30.1120.10">
    <property type="match status" value="1"/>
</dbReference>
<evidence type="ECO:0000259" key="6">
    <source>
        <dbReference type="Pfam" id="PF00884"/>
    </source>
</evidence>
<comment type="similarity">
    <text evidence="1">Belongs to the sulfatase family.</text>
</comment>
<feature type="signal peptide" evidence="5">
    <location>
        <begin position="1"/>
        <end position="22"/>
    </location>
</feature>
<evidence type="ECO:0000256" key="2">
    <source>
        <dbReference type="ARBA" id="ARBA00022723"/>
    </source>
</evidence>
<keyword evidence="3" id="KW-0378">Hydrolase</keyword>
<evidence type="ECO:0000313" key="7">
    <source>
        <dbReference type="EMBL" id="GMG87331.1"/>
    </source>
</evidence>
<dbReference type="PANTHER" id="PTHR42693">
    <property type="entry name" value="ARYLSULFATASE FAMILY MEMBER"/>
    <property type="match status" value="1"/>
</dbReference>
<evidence type="ECO:0000256" key="3">
    <source>
        <dbReference type="ARBA" id="ARBA00022801"/>
    </source>
</evidence>
<reference evidence="7 8" key="1">
    <citation type="submission" date="2023-04" db="EMBL/GenBank/DDBJ databases">
        <title>Marinobulbifer ophiurae gen. nov., sp. Nov., isolate from tissue of brittle star Ophioplocus japonicus.</title>
        <authorList>
            <person name="Kawano K."/>
            <person name="Sawayama S."/>
            <person name="Nakagawa S."/>
        </authorList>
    </citation>
    <scope>NUCLEOTIDE SEQUENCE [LARGE SCALE GENOMIC DNA]</scope>
    <source>
        <strain evidence="7 8">NKW57</strain>
    </source>
</reference>
<dbReference type="PROSITE" id="PS00523">
    <property type="entry name" value="SULFATASE_1"/>
    <property type="match status" value="1"/>
</dbReference>
<dbReference type="PROSITE" id="PS51257">
    <property type="entry name" value="PROKAR_LIPOPROTEIN"/>
    <property type="match status" value="1"/>
</dbReference>
<dbReference type="Pfam" id="PF00884">
    <property type="entry name" value="Sulfatase"/>
    <property type="match status" value="1"/>
</dbReference>